<organism evidence="1 2">
    <name type="scientific">Candidatus Endobugula sertula</name>
    <name type="common">Bugula neritina bacterial symbiont</name>
    <dbReference type="NCBI Taxonomy" id="62101"/>
    <lineage>
        <taxon>Bacteria</taxon>
        <taxon>Pseudomonadati</taxon>
        <taxon>Pseudomonadota</taxon>
        <taxon>Gammaproteobacteria</taxon>
        <taxon>Cellvibrionales</taxon>
        <taxon>Cellvibrionaceae</taxon>
        <taxon>Candidatus Endobugula</taxon>
    </lineage>
</organism>
<reference evidence="1 2" key="1">
    <citation type="journal article" date="2016" name="Appl. Environ. Microbiol.">
        <title>Lack of Overt Genome Reduction in the Bryostatin-Producing Bryozoan Symbiont "Candidatus Endobugula sertula".</title>
        <authorList>
            <person name="Miller I.J."/>
            <person name="Vanee N."/>
            <person name="Fong S.S."/>
            <person name="Lim-Fong G.E."/>
            <person name="Kwan J.C."/>
        </authorList>
    </citation>
    <scope>NUCLEOTIDE SEQUENCE [LARGE SCALE GENOMIC DNA]</scope>
    <source>
        <strain evidence="1">AB1-4</strain>
    </source>
</reference>
<proteinExistence type="predicted"/>
<dbReference type="EMBL" id="MDLC01000025">
    <property type="protein sequence ID" value="ODS23594.1"/>
    <property type="molecule type" value="Genomic_DNA"/>
</dbReference>
<dbReference type="STRING" id="62101.AB835_08255"/>
<dbReference type="Proteomes" id="UP000242502">
    <property type="component" value="Unassembled WGS sequence"/>
</dbReference>
<protein>
    <submittedName>
        <fullName evidence="1">Uncharacterized protein</fullName>
    </submittedName>
</protein>
<name>A0A1D2QPV8_9GAMM</name>
<comment type="caution">
    <text evidence="1">The sequence shown here is derived from an EMBL/GenBank/DDBJ whole genome shotgun (WGS) entry which is preliminary data.</text>
</comment>
<accession>A0A1D2QPV8</accession>
<evidence type="ECO:0000313" key="2">
    <source>
        <dbReference type="Proteomes" id="UP000242502"/>
    </source>
</evidence>
<sequence>MSKHIFKQVVGDTQYEVQIGWDKPCQRFYFVISPYITSGEYAGEVDDPVASNLYLDNPDALTLEDISQACKSYGLNIPQGLLAKVDDDRINNVVNQVEVY</sequence>
<dbReference type="AlphaFoldDB" id="A0A1D2QPV8"/>
<evidence type="ECO:0000313" key="1">
    <source>
        <dbReference type="EMBL" id="ODS23594.1"/>
    </source>
</evidence>
<gene>
    <name evidence="1" type="ORF">AB835_08255</name>
</gene>